<sequence length="86" mass="9703">MFKLNWFEIEAKEGLSWSKNLQVGNTVASETPSIIFSEKLHSNQDRADEKIDPSSLKNLLGGKIMDSRRLSEIPSINSRGGQIEQR</sequence>
<keyword evidence="1" id="KW-1185">Reference proteome</keyword>
<reference evidence="2" key="1">
    <citation type="submission" date="2022-11" db="UniProtKB">
        <authorList>
            <consortium name="WormBaseParasite"/>
        </authorList>
    </citation>
    <scope>IDENTIFICATION</scope>
</reference>
<accession>A0A915CQE8</accession>
<evidence type="ECO:0000313" key="2">
    <source>
        <dbReference type="WBParaSite" id="jg11026"/>
    </source>
</evidence>
<protein>
    <submittedName>
        <fullName evidence="2">Uncharacterized protein</fullName>
    </submittedName>
</protein>
<evidence type="ECO:0000313" key="1">
    <source>
        <dbReference type="Proteomes" id="UP000887574"/>
    </source>
</evidence>
<proteinExistence type="predicted"/>
<name>A0A915CQE8_9BILA</name>
<organism evidence="1 2">
    <name type="scientific">Ditylenchus dipsaci</name>
    <dbReference type="NCBI Taxonomy" id="166011"/>
    <lineage>
        <taxon>Eukaryota</taxon>
        <taxon>Metazoa</taxon>
        <taxon>Ecdysozoa</taxon>
        <taxon>Nematoda</taxon>
        <taxon>Chromadorea</taxon>
        <taxon>Rhabditida</taxon>
        <taxon>Tylenchina</taxon>
        <taxon>Tylenchomorpha</taxon>
        <taxon>Sphaerularioidea</taxon>
        <taxon>Anguinidae</taxon>
        <taxon>Anguininae</taxon>
        <taxon>Ditylenchus</taxon>
    </lineage>
</organism>
<dbReference type="WBParaSite" id="jg11026">
    <property type="protein sequence ID" value="jg11026"/>
    <property type="gene ID" value="jg11026"/>
</dbReference>
<dbReference type="Proteomes" id="UP000887574">
    <property type="component" value="Unplaced"/>
</dbReference>
<dbReference type="AlphaFoldDB" id="A0A915CQE8"/>